<dbReference type="InterPro" id="IPR035412">
    <property type="entry name" value="Terminase_L_N"/>
</dbReference>
<feature type="domain" description="Phage terminase large subunit N-terminal" evidence="1">
    <location>
        <begin position="26"/>
        <end position="230"/>
    </location>
</feature>
<accession>A0A317E9U8</accession>
<gene>
    <name evidence="2" type="ORF">DKG75_00090</name>
</gene>
<name>A0A317E9U8_9PROT</name>
<dbReference type="InterPro" id="IPR052380">
    <property type="entry name" value="Viral_DNA_packaging_terminase"/>
</dbReference>
<dbReference type="SUPFAM" id="SSF52540">
    <property type="entry name" value="P-loop containing nucleoside triphosphate hydrolases"/>
    <property type="match status" value="1"/>
</dbReference>
<dbReference type="Gene3D" id="3.40.50.300">
    <property type="entry name" value="P-loop containing nucleotide triphosphate hydrolases"/>
    <property type="match status" value="1"/>
</dbReference>
<dbReference type="PANTHER" id="PTHR39184:SF1">
    <property type="entry name" value="PBSX PHAGE TERMINASE LARGE SUBUNIT"/>
    <property type="match status" value="1"/>
</dbReference>
<organism evidence="2 3">
    <name type="scientific">Zavarzinia compransoris</name>
    <dbReference type="NCBI Taxonomy" id="1264899"/>
    <lineage>
        <taxon>Bacteria</taxon>
        <taxon>Pseudomonadati</taxon>
        <taxon>Pseudomonadota</taxon>
        <taxon>Alphaproteobacteria</taxon>
        <taxon>Rhodospirillales</taxon>
        <taxon>Zavarziniaceae</taxon>
        <taxon>Zavarzinia</taxon>
    </lineage>
</organism>
<reference evidence="3" key="1">
    <citation type="submission" date="2018-05" db="EMBL/GenBank/DDBJ databases">
        <title>Zavarzinia sp. HR-AS.</title>
        <authorList>
            <person name="Lee Y."/>
            <person name="Jeon C.O."/>
        </authorList>
    </citation>
    <scope>NUCLEOTIDE SEQUENCE [LARGE SCALE GENOMIC DNA]</scope>
    <source>
        <strain evidence="3">DSM 1231</strain>
    </source>
</reference>
<keyword evidence="3" id="KW-1185">Reference proteome</keyword>
<dbReference type="Pfam" id="PF04466">
    <property type="entry name" value="Terminase_3"/>
    <property type="match status" value="1"/>
</dbReference>
<dbReference type="Gene3D" id="3.30.420.280">
    <property type="match status" value="1"/>
</dbReference>
<dbReference type="InterPro" id="IPR027417">
    <property type="entry name" value="P-loop_NTPase"/>
</dbReference>
<protein>
    <recommendedName>
        <fullName evidence="1">Phage terminase large subunit N-terminal domain-containing protein</fullName>
    </recommendedName>
</protein>
<dbReference type="RefSeq" id="WP_109919051.1">
    <property type="nucleotide sequence ID" value="NZ_QGLF01000001.1"/>
</dbReference>
<proteinExistence type="predicted"/>
<evidence type="ECO:0000313" key="3">
    <source>
        <dbReference type="Proteomes" id="UP000246077"/>
    </source>
</evidence>
<dbReference type="AlphaFoldDB" id="A0A317E9U8"/>
<dbReference type="Proteomes" id="UP000246077">
    <property type="component" value="Unassembled WGS sequence"/>
</dbReference>
<evidence type="ECO:0000259" key="1">
    <source>
        <dbReference type="Pfam" id="PF04466"/>
    </source>
</evidence>
<sequence length="468" mass="51195">MSSPPNNIIAPTPFQARVLAVPEDHFLFLGGGRGGGKSFGLQLLILRHCDQYKNRARVLVTRRRLKSLLQFAEETRALLRSAYGREVAYNMNDNVFRLPNGATITLTHVESSSALSDVAQGHSYSLIVVDEAGEGPGMDVIDQLGLSLRAPGVPLRMVLAGNPGGQNHSALAERYVTARTPWAPFEFGGNTWVYAPSVVDDNPHLPEAYRRNFEVLKHTDPALYRAHREGDWSALTGDFFSGSWQHSRAVFDHHEVPPDLFTSLKLGIDWGSAAPMAAVLGGQLAFDVRLSDDRVMPRGSWVIYDEHAEFDPRNIARGTGRSPSQIAPALHAMCARSGVRARGVIDAAAEAKTAGRHEDSISDLFRAAGVRVTPARKGARVPRFEVIKQLMVQGEFFVASRCRFWLSTVPALPRDPRRPEDVDTSANDHMLDATSYLISGASQGVVSVGDFAGPPPRLPDTGDRIMYV</sequence>
<dbReference type="OrthoDB" id="9768556at2"/>
<dbReference type="PANTHER" id="PTHR39184">
    <property type="match status" value="1"/>
</dbReference>
<comment type="caution">
    <text evidence="2">The sequence shown here is derived from an EMBL/GenBank/DDBJ whole genome shotgun (WGS) entry which is preliminary data.</text>
</comment>
<evidence type="ECO:0000313" key="2">
    <source>
        <dbReference type="EMBL" id="PWR23016.1"/>
    </source>
</evidence>
<dbReference type="EMBL" id="QGLF01000001">
    <property type="protein sequence ID" value="PWR23016.1"/>
    <property type="molecule type" value="Genomic_DNA"/>
</dbReference>